<sequence>MSTLGYLSVLGRHCQPSLAADGCVGHCRLLLIRVLAKKNPSNPLHRTPSKHVMDLIANVNDRGRARPTEGSLATPLPLREGRLEQVVPQQTHLRRGGRPWEAPVDHLSLMFFIFF</sequence>
<protein>
    <submittedName>
        <fullName evidence="1">Uncharacterized protein</fullName>
    </submittedName>
</protein>
<gene>
    <name evidence="1" type="ORF">CRG98_046558</name>
</gene>
<accession>A0A2I0HP65</accession>
<evidence type="ECO:0000313" key="2">
    <source>
        <dbReference type="Proteomes" id="UP000233551"/>
    </source>
</evidence>
<proteinExistence type="predicted"/>
<dbReference type="Proteomes" id="UP000233551">
    <property type="component" value="Unassembled WGS sequence"/>
</dbReference>
<dbReference type="AlphaFoldDB" id="A0A2I0HP65"/>
<comment type="caution">
    <text evidence="1">The sequence shown here is derived from an EMBL/GenBank/DDBJ whole genome shotgun (WGS) entry which is preliminary data.</text>
</comment>
<dbReference type="EMBL" id="PGOL01007094">
    <property type="protein sequence ID" value="PKI33046.1"/>
    <property type="molecule type" value="Genomic_DNA"/>
</dbReference>
<name>A0A2I0HP65_PUNGR</name>
<keyword evidence="2" id="KW-1185">Reference proteome</keyword>
<evidence type="ECO:0000313" key="1">
    <source>
        <dbReference type="EMBL" id="PKI33046.1"/>
    </source>
</evidence>
<reference evidence="1 2" key="1">
    <citation type="submission" date="2017-11" db="EMBL/GenBank/DDBJ databases">
        <title>De-novo sequencing of pomegranate (Punica granatum L.) genome.</title>
        <authorList>
            <person name="Akparov Z."/>
            <person name="Amiraslanov A."/>
            <person name="Hajiyeva S."/>
            <person name="Abbasov M."/>
            <person name="Kaur K."/>
            <person name="Hamwieh A."/>
            <person name="Solovyev V."/>
            <person name="Salamov A."/>
            <person name="Braich B."/>
            <person name="Kosarev P."/>
            <person name="Mahmoud A."/>
            <person name="Hajiyev E."/>
            <person name="Babayeva S."/>
            <person name="Izzatullayeva V."/>
            <person name="Mammadov A."/>
            <person name="Mammadov A."/>
            <person name="Sharifova S."/>
            <person name="Ojaghi J."/>
            <person name="Eynullazada K."/>
            <person name="Bayramov B."/>
            <person name="Abdulazimova A."/>
            <person name="Shahmuradov I."/>
        </authorList>
    </citation>
    <scope>NUCLEOTIDE SEQUENCE [LARGE SCALE GENOMIC DNA]</scope>
    <source>
        <strain evidence="2">cv. AG2017</strain>
        <tissue evidence="1">Leaf</tissue>
    </source>
</reference>
<organism evidence="1 2">
    <name type="scientific">Punica granatum</name>
    <name type="common">Pomegranate</name>
    <dbReference type="NCBI Taxonomy" id="22663"/>
    <lineage>
        <taxon>Eukaryota</taxon>
        <taxon>Viridiplantae</taxon>
        <taxon>Streptophyta</taxon>
        <taxon>Embryophyta</taxon>
        <taxon>Tracheophyta</taxon>
        <taxon>Spermatophyta</taxon>
        <taxon>Magnoliopsida</taxon>
        <taxon>eudicotyledons</taxon>
        <taxon>Gunneridae</taxon>
        <taxon>Pentapetalae</taxon>
        <taxon>rosids</taxon>
        <taxon>malvids</taxon>
        <taxon>Myrtales</taxon>
        <taxon>Lythraceae</taxon>
        <taxon>Punica</taxon>
    </lineage>
</organism>